<organism evidence="3 4">
    <name type="scientific">Aquimarina algiphila</name>
    <dbReference type="NCBI Taxonomy" id="2047982"/>
    <lineage>
        <taxon>Bacteria</taxon>
        <taxon>Pseudomonadati</taxon>
        <taxon>Bacteroidota</taxon>
        <taxon>Flavobacteriia</taxon>
        <taxon>Flavobacteriales</taxon>
        <taxon>Flavobacteriaceae</taxon>
        <taxon>Aquimarina</taxon>
    </lineage>
</organism>
<evidence type="ECO:0000256" key="1">
    <source>
        <dbReference type="SAM" id="Phobius"/>
    </source>
</evidence>
<evidence type="ECO:0000313" key="4">
    <source>
        <dbReference type="Proteomes" id="UP000318833"/>
    </source>
</evidence>
<dbReference type="SMART" id="SM00429">
    <property type="entry name" value="IPT"/>
    <property type="match status" value="2"/>
</dbReference>
<keyword evidence="1" id="KW-0472">Membrane</keyword>
<keyword evidence="1" id="KW-1133">Transmembrane helix</keyword>
<dbReference type="CDD" id="cd00603">
    <property type="entry name" value="IPT_PCSR"/>
    <property type="match status" value="2"/>
</dbReference>
<feature type="domain" description="IPT/TIG" evidence="2">
    <location>
        <begin position="124"/>
        <end position="201"/>
    </location>
</feature>
<protein>
    <recommendedName>
        <fullName evidence="2">IPT/TIG domain-containing protein</fullName>
    </recommendedName>
</protein>
<dbReference type="OrthoDB" id="1165051at2"/>
<name>A0A554VS02_9FLAO</name>
<comment type="caution">
    <text evidence="3">The sequence shown here is derived from an EMBL/GenBank/DDBJ whole genome shotgun (WGS) entry which is preliminary data.</text>
</comment>
<dbReference type="AlphaFoldDB" id="A0A554VS02"/>
<dbReference type="CDD" id="cd00102">
    <property type="entry name" value="IPT"/>
    <property type="match status" value="1"/>
</dbReference>
<reference evidence="3 4" key="1">
    <citation type="submission" date="2019-07" db="EMBL/GenBank/DDBJ databases">
        <title>The draft genome sequence of Aquimarina algiphila M91.</title>
        <authorList>
            <person name="Meng X."/>
        </authorList>
    </citation>
    <scope>NUCLEOTIDE SEQUENCE [LARGE SCALE GENOMIC DNA]</scope>
    <source>
        <strain evidence="3 4">M91</strain>
    </source>
</reference>
<dbReference type="InterPro" id="IPR002909">
    <property type="entry name" value="IPT_dom"/>
</dbReference>
<gene>
    <name evidence="3" type="ORF">FOF46_00370</name>
</gene>
<dbReference type="Gene3D" id="2.60.40.10">
    <property type="entry name" value="Immunoglobulins"/>
    <property type="match status" value="3"/>
</dbReference>
<evidence type="ECO:0000259" key="2">
    <source>
        <dbReference type="SMART" id="SM00429"/>
    </source>
</evidence>
<keyword evidence="4" id="KW-1185">Reference proteome</keyword>
<feature type="domain" description="IPT/TIG" evidence="2">
    <location>
        <begin position="203"/>
        <end position="284"/>
    </location>
</feature>
<feature type="transmembrane region" description="Helical" evidence="1">
    <location>
        <begin position="7"/>
        <end position="26"/>
    </location>
</feature>
<dbReference type="PROSITE" id="PS51257">
    <property type="entry name" value="PROKAR_LIPOPROTEIN"/>
    <property type="match status" value="1"/>
</dbReference>
<dbReference type="InterPro" id="IPR013783">
    <property type="entry name" value="Ig-like_fold"/>
</dbReference>
<dbReference type="RefSeq" id="WP_143915081.1">
    <property type="nucleotide sequence ID" value="NZ_CANMIK010000004.1"/>
</dbReference>
<dbReference type="Pfam" id="PF01833">
    <property type="entry name" value="TIG"/>
    <property type="match status" value="3"/>
</dbReference>
<keyword evidence="1" id="KW-0812">Transmembrane</keyword>
<proteinExistence type="predicted"/>
<evidence type="ECO:0000313" key="3">
    <source>
        <dbReference type="EMBL" id="TSE11471.1"/>
    </source>
</evidence>
<sequence length="479" mass="49554">MKKQYRFPKVSIVVTIMVTILIGIISCEDEDFRVIPEPEPAQTITAIEPMLSDIGTTVVINGTNFSRVPANNKVSFNGGILAIVSVATDTTLTVTVPEGATTGPISVKKGQINVEGPVFNVVGAPAITDLSTTGAAVGETITIRGNNFGATVTDNIVQFNGVTAEVTTASSTEITVIIPDGATTGPLTVEVFGQVGSVTFTITPTIISFDPTVGIPGAVVTIIGTNFSPEVDKNRVSFNGSLATVNSATTTELKVIVPAAATTGPIAVEVEGLLAITDTDFTIDSVSLIIPINDGNDDVEEAADGRMTLDSSDLELGEFDTSGTPDLGLQKIGLRFNSITIPAGVTIASASIQFVADSTPGADPTEMTIFGENVGNAAAYDDITPANSVSGRVLTSASEVWNIPEWTGSETGPNQKTVDISSIVQEIVNRGDWADGNSMNFILQATGVSAGATANNVGREAETFESGDGVCVLNIVYLN</sequence>
<dbReference type="InterPro" id="IPR014756">
    <property type="entry name" value="Ig_E-set"/>
</dbReference>
<dbReference type="Proteomes" id="UP000318833">
    <property type="component" value="Unassembled WGS sequence"/>
</dbReference>
<accession>A0A554VS02</accession>
<dbReference type="SUPFAM" id="SSF81296">
    <property type="entry name" value="E set domains"/>
    <property type="match status" value="3"/>
</dbReference>
<dbReference type="EMBL" id="VLNR01000001">
    <property type="protein sequence ID" value="TSE11471.1"/>
    <property type="molecule type" value="Genomic_DNA"/>
</dbReference>